<evidence type="ECO:0000313" key="5">
    <source>
        <dbReference type="EMBL" id="CAD8336269.1"/>
    </source>
</evidence>
<sequence length="272" mass="30015">MKHLRSCAPSLLLLFCLVLQCTQCVLGFTPSALFGERSSDAAVSRRLRLSLFAATMPRSDKETKKEPVNLAQPLASTTASEDKKGYVPKWTKKTTVAESLGSTKQLGFDKVGLKGDIPVVFQQGNETRTSMAWVGQPYRDVATQAGQFIKYGCGKGECGTCECMVNGKWIRPCVAKVPALSKEDGEDGKLIVKLKAVKSKSTSSGTFFSFRSFLMGFWNNLLGMIGFVKFIDAAKRNWEERIEYEERVRQRTKEIREARLQAEALAASGATS</sequence>
<protein>
    <recommendedName>
        <fullName evidence="4">2Fe-2S ferredoxin-type domain-containing protein</fullName>
    </recommendedName>
</protein>
<organism evidence="5">
    <name type="scientific">Craspedostauros australis</name>
    <dbReference type="NCBI Taxonomy" id="1486917"/>
    <lineage>
        <taxon>Eukaryota</taxon>
        <taxon>Sar</taxon>
        <taxon>Stramenopiles</taxon>
        <taxon>Ochrophyta</taxon>
        <taxon>Bacillariophyta</taxon>
        <taxon>Bacillariophyceae</taxon>
        <taxon>Bacillariophycidae</taxon>
        <taxon>Naviculales</taxon>
        <taxon>Naviculaceae</taxon>
        <taxon>Craspedostauros</taxon>
    </lineage>
</organism>
<feature type="signal peptide" evidence="3">
    <location>
        <begin position="1"/>
        <end position="27"/>
    </location>
</feature>
<keyword evidence="3" id="KW-0732">Signal</keyword>
<evidence type="ECO:0000259" key="4">
    <source>
        <dbReference type="Pfam" id="PF00111"/>
    </source>
</evidence>
<dbReference type="InterPro" id="IPR006058">
    <property type="entry name" value="2Fe2S_fd_BS"/>
</dbReference>
<keyword evidence="2" id="KW-0411">Iron-sulfur</keyword>
<dbReference type="GO" id="GO:0051537">
    <property type="term" value="F:2 iron, 2 sulfur cluster binding"/>
    <property type="evidence" value="ECO:0007669"/>
    <property type="project" value="UniProtKB-KW"/>
</dbReference>
<keyword evidence="1" id="KW-0479">Metal-binding</keyword>
<dbReference type="InterPro" id="IPR001041">
    <property type="entry name" value="2Fe-2S_ferredoxin-type"/>
</dbReference>
<dbReference type="Pfam" id="PF00111">
    <property type="entry name" value="Fer2"/>
    <property type="match status" value="1"/>
</dbReference>
<evidence type="ECO:0000256" key="1">
    <source>
        <dbReference type="ARBA" id="ARBA00022714"/>
    </source>
</evidence>
<evidence type="ECO:0000256" key="2">
    <source>
        <dbReference type="ARBA" id="ARBA00023014"/>
    </source>
</evidence>
<dbReference type="Gene3D" id="3.10.20.30">
    <property type="match status" value="1"/>
</dbReference>
<proteinExistence type="predicted"/>
<dbReference type="EMBL" id="HBEF01013399">
    <property type="protein sequence ID" value="CAD8336269.1"/>
    <property type="molecule type" value="Transcribed_RNA"/>
</dbReference>
<dbReference type="SUPFAM" id="SSF54292">
    <property type="entry name" value="2Fe-2S ferredoxin-like"/>
    <property type="match status" value="1"/>
</dbReference>
<evidence type="ECO:0000256" key="3">
    <source>
        <dbReference type="SAM" id="SignalP"/>
    </source>
</evidence>
<dbReference type="AlphaFoldDB" id="A0A7R9WV13"/>
<name>A0A7R9WV13_9STRA</name>
<feature type="domain" description="2Fe-2S ferredoxin-type" evidence="4">
    <location>
        <begin position="135"/>
        <end position="188"/>
    </location>
</feature>
<gene>
    <name evidence="5" type="ORF">CAUS1442_LOCUS8397</name>
</gene>
<dbReference type="InterPro" id="IPR012675">
    <property type="entry name" value="Beta-grasp_dom_sf"/>
</dbReference>
<dbReference type="PROSITE" id="PS00197">
    <property type="entry name" value="2FE2S_FER_1"/>
    <property type="match status" value="1"/>
</dbReference>
<dbReference type="InterPro" id="IPR036010">
    <property type="entry name" value="2Fe-2S_ferredoxin-like_sf"/>
</dbReference>
<reference evidence="5" key="1">
    <citation type="submission" date="2021-01" db="EMBL/GenBank/DDBJ databases">
        <authorList>
            <person name="Corre E."/>
            <person name="Pelletier E."/>
            <person name="Niang G."/>
            <person name="Scheremetjew M."/>
            <person name="Finn R."/>
            <person name="Kale V."/>
            <person name="Holt S."/>
            <person name="Cochrane G."/>
            <person name="Meng A."/>
            <person name="Brown T."/>
            <person name="Cohen L."/>
        </authorList>
    </citation>
    <scope>NUCLEOTIDE SEQUENCE</scope>
    <source>
        <strain evidence="5">CCMP3328</strain>
    </source>
</reference>
<keyword evidence="1" id="KW-0408">Iron</keyword>
<accession>A0A7R9WV13</accession>
<keyword evidence="1" id="KW-0001">2Fe-2S</keyword>
<feature type="chain" id="PRO_5031195581" description="2Fe-2S ferredoxin-type domain-containing protein" evidence="3">
    <location>
        <begin position="28"/>
        <end position="272"/>
    </location>
</feature>
<dbReference type="CDD" id="cd00207">
    <property type="entry name" value="fer2"/>
    <property type="match status" value="1"/>
</dbReference>